<dbReference type="EMBL" id="CP008874">
    <property type="protein sequence ID" value="AKH96886.1"/>
    <property type="molecule type" value="Genomic_DNA"/>
</dbReference>
<dbReference type="Proteomes" id="UP000060390">
    <property type="component" value="Chromosome"/>
</dbReference>
<reference evidence="2 5" key="1">
    <citation type="journal article" date="2015" name="ISME J.">
        <title>Elemental sulfur and acetate can support life of a novel strictly anaerobic haloarchaeon.</title>
        <authorList>
            <person name="Sorokin D.Y."/>
            <person name="Kublanov I.V."/>
            <person name="Gavrilov S.N."/>
            <person name="Rojo D."/>
            <person name="Roman P."/>
            <person name="Golyshin P.N."/>
            <person name="Slepak V.Z."/>
            <person name="Smedile F."/>
            <person name="Ferrer M."/>
            <person name="Messina E."/>
            <person name="La Cono V."/>
            <person name="Yakimov M.M."/>
        </authorList>
    </citation>
    <scope>NUCLEOTIDE SEQUENCE [LARGE SCALE GENOMIC DNA]</scope>
    <source>
        <strain evidence="2 5">HSR2</strain>
    </source>
</reference>
<dbReference type="STRING" id="1604004.HLASA_0379"/>
<feature type="transmembrane region" description="Helical" evidence="1">
    <location>
        <begin position="171"/>
        <end position="191"/>
    </location>
</feature>
<dbReference type="KEGG" id="hsu:HLASF_0380"/>
<reference evidence="3 4" key="3">
    <citation type="journal article" date="2016" name="Stand. Genomic Sci.">
        <title>Complete genome sequence of 'Halanaeroarchaeum sulfurireducens' M27-SA2, a sulfur-reducing and acetate-oxidizing haloarchaeon from the deep-sea hypersaline anoxic lake Medee.</title>
        <authorList>
            <person name="Messina E."/>
            <person name="Sorokin D.Y."/>
            <person name="Kublanov I.V."/>
            <person name="Toshchakov S."/>
            <person name="Lopatina A."/>
            <person name="Arcadi E."/>
            <person name="Smedile F."/>
            <person name="La Spada G."/>
            <person name="La Cono V."/>
            <person name="Yakimov M.M."/>
        </authorList>
    </citation>
    <scope>NUCLEOTIDE SEQUENCE [LARGE SCALE GENOMIC DNA]</scope>
    <source>
        <strain evidence="3 4">M27-SA2</strain>
    </source>
</reference>
<keyword evidence="1" id="KW-0472">Membrane</keyword>
<feature type="transmembrane region" description="Helical" evidence="1">
    <location>
        <begin position="133"/>
        <end position="150"/>
    </location>
</feature>
<feature type="transmembrane region" description="Helical" evidence="1">
    <location>
        <begin position="49"/>
        <end position="70"/>
    </location>
</feature>
<dbReference type="InterPro" id="IPR026898">
    <property type="entry name" value="PrsW"/>
</dbReference>
<evidence type="ECO:0000313" key="3">
    <source>
        <dbReference type="EMBL" id="ALG81288.1"/>
    </source>
</evidence>
<feature type="transmembrane region" description="Helical" evidence="1">
    <location>
        <begin position="292"/>
        <end position="312"/>
    </location>
</feature>
<dbReference type="HOGENOM" id="CLU_820411_0_0_2"/>
<dbReference type="KEGG" id="hsf:HLASA_0379"/>
<dbReference type="PATRIC" id="fig|1604004.4.peg.400"/>
<evidence type="ECO:0000313" key="2">
    <source>
        <dbReference type="EMBL" id="AKH96886.1"/>
    </source>
</evidence>
<organism evidence="2 5">
    <name type="scientific">Halanaeroarchaeum sulfurireducens</name>
    <dbReference type="NCBI Taxonomy" id="1604004"/>
    <lineage>
        <taxon>Archaea</taxon>
        <taxon>Methanobacteriati</taxon>
        <taxon>Methanobacteriota</taxon>
        <taxon>Stenosarchaea group</taxon>
        <taxon>Halobacteria</taxon>
        <taxon>Halobacteriales</taxon>
        <taxon>Halobacteriaceae</taxon>
        <taxon>Halanaeroarchaeum</taxon>
    </lineage>
</organism>
<evidence type="ECO:0000313" key="4">
    <source>
        <dbReference type="Proteomes" id="UP000060390"/>
    </source>
</evidence>
<dbReference type="Pfam" id="PF13367">
    <property type="entry name" value="PrsW-protease"/>
    <property type="match status" value="1"/>
</dbReference>
<dbReference type="EMBL" id="CP011564">
    <property type="protein sequence ID" value="ALG81288.1"/>
    <property type="molecule type" value="Genomic_DNA"/>
</dbReference>
<dbReference type="RefSeq" id="WP_050047709.1">
    <property type="nucleotide sequence ID" value="NZ_CP008874.1"/>
</dbReference>
<evidence type="ECO:0000313" key="5">
    <source>
        <dbReference type="Proteomes" id="UP000069906"/>
    </source>
</evidence>
<protein>
    <recommendedName>
        <fullName evidence="6">PrsW family intramembrane metalloprotease</fullName>
    </recommendedName>
</protein>
<dbReference type="GO" id="GO:0008233">
    <property type="term" value="F:peptidase activity"/>
    <property type="evidence" value="ECO:0007669"/>
    <property type="project" value="InterPro"/>
</dbReference>
<reference evidence="4" key="2">
    <citation type="submission" date="2015-05" db="EMBL/GenBank/DDBJ databases">
        <title>Complete genome sequence of Halanaeroarchaeum sulfurireducens type strain M27-SA2, a sulfate-reducer haloarchaeon from marine anoxic lake Medee.</title>
        <authorList>
            <person name="Messina E."/>
            <person name="Kublanov I.V."/>
            <person name="Toshchakov S."/>
            <person name="Arcadi E."/>
            <person name="La Spada G."/>
            <person name="La Cono V."/>
            <person name="Yakimov M.M."/>
        </authorList>
    </citation>
    <scope>NUCLEOTIDE SEQUENCE [LARGE SCALE GENOMIC DNA]</scope>
    <source>
        <strain evidence="4">M27-SA2</strain>
    </source>
</reference>
<dbReference type="PANTHER" id="PTHR36844:SF1">
    <property type="entry name" value="PROTEASE PRSW"/>
    <property type="match status" value="1"/>
</dbReference>
<accession>A0A0F7P6T8</accession>
<feature type="transmembrane region" description="Helical" evidence="1">
    <location>
        <begin position="254"/>
        <end position="272"/>
    </location>
</feature>
<feature type="transmembrane region" description="Helical" evidence="1">
    <location>
        <begin position="107"/>
        <end position="127"/>
    </location>
</feature>
<feature type="transmembrane region" description="Helical" evidence="1">
    <location>
        <begin position="76"/>
        <end position="95"/>
    </location>
</feature>
<dbReference type="OrthoDB" id="248468at2157"/>
<dbReference type="PANTHER" id="PTHR36844">
    <property type="entry name" value="PROTEASE PRSW"/>
    <property type="match status" value="1"/>
</dbReference>
<dbReference type="Proteomes" id="UP000069906">
    <property type="component" value="Chromosome"/>
</dbReference>
<keyword evidence="5" id="KW-1185">Reference proteome</keyword>
<sequence length="339" mass="35883">MDERNRPDPVQWAADAGADLYDVATWEERTRLDALSRSMYGGLVAGGRALVIGVALLIIVGQIALIGTALQRDPVISAYILGSIVPALIIALYVWRTDVTRAQPLRPLVVTFLLGVLFASFAAVANSVLAGPFAAYGVVGMGLFFYLVVAPVEEAVKLLAVRMYSYRQASFAAVIDGAVYGAVAGLGFATIENALYIAQQYVEIASLGNQPPLILTLQTAAVRTFAGPGHVIYSAIAGYYLGLAKFNPEDGGPIVVKGLLVAAFVHGTYNLLASNLGAFLQALAPFVAVPSAVGFVVFVLVFDSVVLLALVAKLRRYERAFQKYGGADFYADGPESGPE</sequence>
<name>A0A0F7P6T8_9EURY</name>
<evidence type="ECO:0000256" key="1">
    <source>
        <dbReference type="SAM" id="Phobius"/>
    </source>
</evidence>
<dbReference type="GeneID" id="26009748"/>
<keyword evidence="1" id="KW-0812">Transmembrane</keyword>
<feature type="transmembrane region" description="Helical" evidence="1">
    <location>
        <begin position="220"/>
        <end position="242"/>
    </location>
</feature>
<gene>
    <name evidence="3" type="ORF">HLASA_0379</name>
    <name evidence="2" type="ORF">HLASF_0380</name>
</gene>
<evidence type="ECO:0008006" key="6">
    <source>
        <dbReference type="Google" id="ProtNLM"/>
    </source>
</evidence>
<proteinExistence type="predicted"/>
<keyword evidence="1" id="KW-1133">Transmembrane helix</keyword>
<dbReference type="AlphaFoldDB" id="A0A0F7P6T8"/>